<dbReference type="RefSeq" id="WP_225740831.1">
    <property type="nucleotide sequence ID" value="NZ_AQHF01000034.1"/>
</dbReference>
<evidence type="ECO:0000313" key="1">
    <source>
        <dbReference type="EMBL" id="MBE0348991.1"/>
    </source>
</evidence>
<reference evidence="1 2" key="1">
    <citation type="submission" date="2015-06" db="EMBL/GenBank/DDBJ databases">
        <title>Genome sequence of Pseudoalteromonas peptidolytica.</title>
        <authorList>
            <person name="Xie B.-B."/>
            <person name="Rong J.-C."/>
            <person name="Qin Q.-L."/>
            <person name="Zhang Y.-Z."/>
        </authorList>
    </citation>
    <scope>NUCLEOTIDE SEQUENCE [LARGE SCALE GENOMIC DNA]</scope>
    <source>
        <strain evidence="1 2">F12-50-A1</strain>
    </source>
</reference>
<gene>
    <name evidence="1" type="ORF">PPEP_b0871</name>
</gene>
<organism evidence="1 2">
    <name type="scientific">Pseudoalteromonas peptidolytica F12-50-A1</name>
    <dbReference type="NCBI Taxonomy" id="1315280"/>
    <lineage>
        <taxon>Bacteria</taxon>
        <taxon>Pseudomonadati</taxon>
        <taxon>Pseudomonadota</taxon>
        <taxon>Gammaproteobacteria</taxon>
        <taxon>Alteromonadales</taxon>
        <taxon>Pseudoalteromonadaceae</taxon>
        <taxon>Pseudoalteromonas</taxon>
    </lineage>
</organism>
<dbReference type="EMBL" id="AQHF01000034">
    <property type="protein sequence ID" value="MBE0348991.1"/>
    <property type="molecule type" value="Genomic_DNA"/>
</dbReference>
<dbReference type="AlphaFoldDB" id="A0A8I0T5Y5"/>
<sequence>MKLQDASLLRHRPELTEVHATTLKVLQLIELSQHVLEVCKGALQPSQTSNLNQQLLALQSLTDEIVITGIYPMRTLYLHCQSVNKH</sequence>
<comment type="caution">
    <text evidence="1">The sequence shown here is derived from an EMBL/GenBank/DDBJ whole genome shotgun (WGS) entry which is preliminary data.</text>
</comment>
<name>A0A8I0T5Y5_9GAMM</name>
<accession>A0A8I0T5Y5</accession>
<proteinExistence type="predicted"/>
<keyword evidence="2" id="KW-1185">Reference proteome</keyword>
<dbReference type="Proteomes" id="UP000660708">
    <property type="component" value="Unassembled WGS sequence"/>
</dbReference>
<evidence type="ECO:0000313" key="2">
    <source>
        <dbReference type="Proteomes" id="UP000660708"/>
    </source>
</evidence>
<protein>
    <submittedName>
        <fullName evidence="1">Uncharacterized protein</fullName>
    </submittedName>
</protein>